<accession>A0A4Q0P3N1</accession>
<evidence type="ECO:0000256" key="1">
    <source>
        <dbReference type="SAM" id="Phobius"/>
    </source>
</evidence>
<protein>
    <submittedName>
        <fullName evidence="2">Uncharacterized protein</fullName>
    </submittedName>
</protein>
<dbReference type="EMBL" id="QOVM01000006">
    <property type="protein sequence ID" value="RXG21163.1"/>
    <property type="molecule type" value="Genomic_DNA"/>
</dbReference>
<keyword evidence="1" id="KW-1133">Transmembrane helix</keyword>
<evidence type="ECO:0000313" key="3">
    <source>
        <dbReference type="Proteomes" id="UP000289238"/>
    </source>
</evidence>
<reference evidence="2 3" key="1">
    <citation type="submission" date="2018-07" db="EMBL/GenBank/DDBJ databases">
        <title>Leeuwenhoekiella genomics.</title>
        <authorList>
            <person name="Tahon G."/>
            <person name="Willems A."/>
        </authorList>
    </citation>
    <scope>NUCLEOTIDE SEQUENCE [LARGE SCALE GENOMIC DNA]</scope>
    <source>
        <strain evidence="2 3">LMG 22550</strain>
    </source>
</reference>
<dbReference type="AlphaFoldDB" id="A0A4Q0P3N1"/>
<sequence length="87" mass="10266">MLSDKEKEFVKSWSVKRAAKLQFYLGIILQIVLITVTYKLVVNYFSSEIFDLEVFLQYGLFGLILGIVVAYFKFRANEKKYHFLKSK</sequence>
<feature type="transmembrane region" description="Helical" evidence="1">
    <location>
        <begin position="21"/>
        <end position="42"/>
    </location>
</feature>
<comment type="caution">
    <text evidence="2">The sequence shown here is derived from an EMBL/GenBank/DDBJ whole genome shotgun (WGS) entry which is preliminary data.</text>
</comment>
<evidence type="ECO:0000313" key="2">
    <source>
        <dbReference type="EMBL" id="RXG21163.1"/>
    </source>
</evidence>
<name>A0A4Q0P3N1_9FLAO</name>
<organism evidence="2 3">
    <name type="scientific">Leeuwenhoekiella aequorea</name>
    <dbReference type="NCBI Taxonomy" id="283736"/>
    <lineage>
        <taxon>Bacteria</taxon>
        <taxon>Pseudomonadati</taxon>
        <taxon>Bacteroidota</taxon>
        <taxon>Flavobacteriia</taxon>
        <taxon>Flavobacteriales</taxon>
        <taxon>Flavobacteriaceae</taxon>
        <taxon>Leeuwenhoekiella</taxon>
    </lineage>
</organism>
<keyword evidence="1" id="KW-0812">Transmembrane</keyword>
<feature type="transmembrane region" description="Helical" evidence="1">
    <location>
        <begin position="54"/>
        <end position="72"/>
    </location>
</feature>
<keyword evidence="3" id="KW-1185">Reference proteome</keyword>
<keyword evidence="1" id="KW-0472">Membrane</keyword>
<gene>
    <name evidence="2" type="ORF">DSM00_2680</name>
</gene>
<proteinExistence type="predicted"/>
<dbReference type="Proteomes" id="UP000289238">
    <property type="component" value="Unassembled WGS sequence"/>
</dbReference>